<dbReference type="GeneID" id="93588224"/>
<feature type="compositionally biased region" description="Basic and acidic residues" evidence="1">
    <location>
        <begin position="319"/>
        <end position="328"/>
    </location>
</feature>
<feature type="region of interest" description="Disordered" evidence="1">
    <location>
        <begin position="308"/>
        <end position="328"/>
    </location>
</feature>
<gene>
    <name evidence="2" type="ORF">DFL_005913</name>
</gene>
<feature type="compositionally biased region" description="Polar residues" evidence="1">
    <location>
        <begin position="308"/>
        <end position="318"/>
    </location>
</feature>
<dbReference type="EMBL" id="SAEB01000007">
    <property type="protein sequence ID" value="RVD84148.1"/>
    <property type="molecule type" value="Genomic_DNA"/>
</dbReference>
<evidence type="ECO:0000313" key="3">
    <source>
        <dbReference type="Proteomes" id="UP000283090"/>
    </source>
</evidence>
<dbReference type="STRING" id="97331.A0A436ZYS2"/>
<evidence type="ECO:0000313" key="2">
    <source>
        <dbReference type="EMBL" id="RVD84148.1"/>
    </source>
</evidence>
<dbReference type="OrthoDB" id="3200163at2759"/>
<dbReference type="AlphaFoldDB" id="A0A436ZYS2"/>
<dbReference type="Gene3D" id="1.25.40.20">
    <property type="entry name" value="Ankyrin repeat-containing domain"/>
    <property type="match status" value="1"/>
</dbReference>
<organism evidence="2 3">
    <name type="scientific">Arthrobotrys flagrans</name>
    <name type="common">Nematode-trapping fungus</name>
    <name type="synonym">Trichothecium flagrans</name>
    <dbReference type="NCBI Taxonomy" id="97331"/>
    <lineage>
        <taxon>Eukaryota</taxon>
        <taxon>Fungi</taxon>
        <taxon>Dikarya</taxon>
        <taxon>Ascomycota</taxon>
        <taxon>Pezizomycotina</taxon>
        <taxon>Orbiliomycetes</taxon>
        <taxon>Orbiliales</taxon>
        <taxon>Orbiliaceae</taxon>
        <taxon>Arthrobotrys</taxon>
    </lineage>
</organism>
<sequence>MAEVLGTVASSLQLVDTALKIGQNIYKFVENIRSAPKKVQTFRNDLDQTLALLKDIRSSLEIAKTKYNNLGDTAKLVESTLEDFNRELAESSITVETLYARSNSWKSKMKIGFKGDGEWVRIDDRIKVQYSRLTAASVQLSNKLGLEHGERLNEIGTSVTAIGIEITQNVSEPIQDIQKDVQNIRTTSDTSILLIQESMALQVSHMNRVEKLHGDQFQRISEIHDTVTANQNENAQAFVRIEDTCNFIALEQGNQAYDMLNLGEKVDDLTDRVRNLADGLKNGMDIAAVDIATQSQAVLDGLKSLNISSGATSPTSGPKSRDEKLQLEKRKRKLSSAVRSILRLAEDPSKSKLIKGEDAEDYLAAVQELLEILQDDTDSGQDLKQELSIIATQLLGSNSLYLQRAPDAAITKRIQNAGNRSEDVLSSFEADDVTTENYLVRKTENLDNGTLVLSSSSKKRFAEDESEVISNRTTMTFNPNLVQGESKPSWIVSILNTFGTEGTVSVPLVIRVHNRRFYDPTDKTSPRWLAGSGDIKGLQRLFSSGMASIYDIDEHGKSLLHSAVDTFGFGESMKEQIEAPGCLAVCEFLLSQGSDANFLDDKDRTPLNALGRNIFDLPASANLPDIHIASSAFYRLLEAGISNKTSPFGPERAIATLVRGLANGSAYFFDKFLSRLNETDFDINCYSGCNNAIMLDLPTVTVGNPTSFSKNCDIAIKHGADIKARTWNTEESCLHVLLHAIKPTPGDLFVKSESSWLSYKNYLLRTYKSRLQEVLRLGADIYAKDEKYLEWTDGRNIGFTVTRDVYAHEVQDTWWSCLADAKLGYSKEEVIAREAEELGTSKEEYERYLESLSRITFEKRQKLFT</sequence>
<reference evidence="2 3" key="1">
    <citation type="submission" date="2019-01" db="EMBL/GenBank/DDBJ databases">
        <title>Intercellular communication is required for trap formation in the nematode-trapping fungus Duddingtonia flagrans.</title>
        <authorList>
            <person name="Youssar L."/>
            <person name="Wernet V."/>
            <person name="Hensel N."/>
            <person name="Hildebrandt H.-G."/>
            <person name="Fischer R."/>
        </authorList>
    </citation>
    <scope>NUCLEOTIDE SEQUENCE [LARGE SCALE GENOMIC DNA]</scope>
    <source>
        <strain evidence="2 3">CBS H-5679</strain>
    </source>
</reference>
<evidence type="ECO:0000256" key="1">
    <source>
        <dbReference type="SAM" id="MobiDB-lite"/>
    </source>
</evidence>
<dbReference type="Proteomes" id="UP000283090">
    <property type="component" value="Unassembled WGS sequence"/>
</dbReference>
<evidence type="ECO:0008006" key="4">
    <source>
        <dbReference type="Google" id="ProtNLM"/>
    </source>
</evidence>
<proteinExistence type="predicted"/>
<accession>A0A436ZYS2</accession>
<dbReference type="RefSeq" id="XP_067489692.1">
    <property type="nucleotide sequence ID" value="XM_067635243.1"/>
</dbReference>
<protein>
    <recommendedName>
        <fullName evidence="4">Fungal N-terminal domain-containing protein</fullName>
    </recommendedName>
</protein>
<name>A0A436ZYS2_ARTFL</name>
<comment type="caution">
    <text evidence="2">The sequence shown here is derived from an EMBL/GenBank/DDBJ whole genome shotgun (WGS) entry which is preliminary data.</text>
</comment>
<keyword evidence="3" id="KW-1185">Reference proteome</keyword>
<dbReference type="InterPro" id="IPR036770">
    <property type="entry name" value="Ankyrin_rpt-contain_sf"/>
</dbReference>
<dbReference type="SUPFAM" id="SSF48403">
    <property type="entry name" value="Ankyrin repeat"/>
    <property type="match status" value="1"/>
</dbReference>
<dbReference type="VEuPathDB" id="FungiDB:DFL_005913"/>